<evidence type="ECO:0000256" key="10">
    <source>
        <dbReference type="ARBA" id="ARBA00022833"/>
    </source>
</evidence>
<dbReference type="CDD" id="cd03860">
    <property type="entry name" value="M14_CP_A-B_like"/>
    <property type="match status" value="1"/>
</dbReference>
<keyword evidence="7" id="KW-0645">Protease</keyword>
<evidence type="ECO:0000256" key="9">
    <source>
        <dbReference type="ARBA" id="ARBA00022801"/>
    </source>
</evidence>
<dbReference type="GO" id="GO:0008270">
    <property type="term" value="F:zinc ion binding"/>
    <property type="evidence" value="ECO:0007669"/>
    <property type="project" value="InterPro"/>
</dbReference>
<dbReference type="PANTHER" id="PTHR11705">
    <property type="entry name" value="PROTEASE FAMILY M14 CARBOXYPEPTIDASE A,B"/>
    <property type="match status" value="1"/>
</dbReference>
<keyword evidence="8" id="KW-0479">Metal-binding</keyword>
<feature type="non-terminal residue" evidence="16">
    <location>
        <position position="312"/>
    </location>
</feature>
<dbReference type="AlphaFoldDB" id="A0A137PBE5"/>
<dbReference type="PROSITE" id="PS52035">
    <property type="entry name" value="PEPTIDASE_M14"/>
    <property type="match status" value="1"/>
</dbReference>
<evidence type="ECO:0000256" key="5">
    <source>
        <dbReference type="ARBA" id="ARBA00022525"/>
    </source>
</evidence>
<reference evidence="16 17" key="1">
    <citation type="journal article" date="2015" name="Genome Biol. Evol.">
        <title>Phylogenomic analyses indicate that early fungi evolved digesting cell walls of algal ancestors of land plants.</title>
        <authorList>
            <person name="Chang Y."/>
            <person name="Wang S."/>
            <person name="Sekimoto S."/>
            <person name="Aerts A.L."/>
            <person name="Choi C."/>
            <person name="Clum A."/>
            <person name="LaButti K.M."/>
            <person name="Lindquist E.A."/>
            <person name="Yee Ngan C."/>
            <person name="Ohm R.A."/>
            <person name="Salamov A.A."/>
            <person name="Grigoriev I.V."/>
            <person name="Spatafora J.W."/>
            <person name="Berbee M.L."/>
        </authorList>
    </citation>
    <scope>NUCLEOTIDE SEQUENCE [LARGE SCALE GENOMIC DNA]</scope>
    <source>
        <strain evidence="16 17">NRRL 28638</strain>
    </source>
</reference>
<dbReference type="SUPFAM" id="SSF53187">
    <property type="entry name" value="Zn-dependent exopeptidases"/>
    <property type="match status" value="2"/>
</dbReference>
<dbReference type="InterPro" id="IPR000834">
    <property type="entry name" value="Peptidase_M14"/>
</dbReference>
<feature type="domain" description="Peptidase M14" evidence="15">
    <location>
        <begin position="8"/>
        <end position="312"/>
    </location>
</feature>
<dbReference type="SMART" id="SM00631">
    <property type="entry name" value="Zn_pept"/>
    <property type="match status" value="1"/>
</dbReference>
<evidence type="ECO:0000256" key="7">
    <source>
        <dbReference type="ARBA" id="ARBA00022670"/>
    </source>
</evidence>
<evidence type="ECO:0000256" key="2">
    <source>
        <dbReference type="ARBA" id="ARBA00003091"/>
    </source>
</evidence>
<comment type="cofactor">
    <cofactor evidence="1">
        <name>Zn(2+)</name>
        <dbReference type="ChEBI" id="CHEBI:29105"/>
    </cofactor>
</comment>
<organism evidence="16 17">
    <name type="scientific">Conidiobolus coronatus (strain ATCC 28846 / CBS 209.66 / NRRL 28638)</name>
    <name type="common">Delacroixia coronata</name>
    <dbReference type="NCBI Taxonomy" id="796925"/>
    <lineage>
        <taxon>Eukaryota</taxon>
        <taxon>Fungi</taxon>
        <taxon>Fungi incertae sedis</taxon>
        <taxon>Zoopagomycota</taxon>
        <taxon>Entomophthoromycotina</taxon>
        <taxon>Entomophthoromycetes</taxon>
        <taxon>Entomophthorales</taxon>
        <taxon>Ancylistaceae</taxon>
        <taxon>Conidiobolus</taxon>
    </lineage>
</organism>
<evidence type="ECO:0000256" key="11">
    <source>
        <dbReference type="ARBA" id="ARBA00023049"/>
    </source>
</evidence>
<evidence type="ECO:0000256" key="12">
    <source>
        <dbReference type="ARBA" id="ARBA00023157"/>
    </source>
</evidence>
<comment type="function">
    <text evidence="2">Extracellular metalloprotease that contributes to pathogenicity.</text>
</comment>
<evidence type="ECO:0000256" key="4">
    <source>
        <dbReference type="ARBA" id="ARBA00005988"/>
    </source>
</evidence>
<accession>A0A137PBE5</accession>
<name>A0A137PBE5_CONC2</name>
<comment type="similarity">
    <text evidence="4 14">Belongs to the peptidase M14 family.</text>
</comment>
<keyword evidence="10" id="KW-0862">Zinc</keyword>
<dbReference type="Gene3D" id="3.40.630.10">
    <property type="entry name" value="Zn peptidases"/>
    <property type="match status" value="1"/>
</dbReference>
<sequence>LADPFHNSFHTTSEINSFMDGLIAKSNGLATSITVGQTYQGKTIRGVKITTPVGHTYQGKTIRGVKITTPGGANKRSFIMHAGIHAREWITVSTAAYLMDQLITQSSSSPDLKLLVDTFEVIIIPVLNVDGYDYTRQNRMWRKNLQPNPDSSCIGIDLNRNWGYKWGSSGTDPCAVNYQGSSAFNTLETKAVSKLLSKNNNTIAYIDLHSYSQLWMHPYGYTCSAPPDNDKLSEMGRIATGAMVKAGGPQFKYGTFCNIIYPASGSSIDWAYAVPKIKYPFAVELKDTGNYGFIMPASAIIPQGREFTAAVV</sequence>
<keyword evidence="17" id="KW-1185">Reference proteome</keyword>
<evidence type="ECO:0000256" key="3">
    <source>
        <dbReference type="ARBA" id="ARBA00004613"/>
    </source>
</evidence>
<dbReference type="OrthoDB" id="3626597at2759"/>
<evidence type="ECO:0000256" key="6">
    <source>
        <dbReference type="ARBA" id="ARBA00022645"/>
    </source>
</evidence>
<dbReference type="Proteomes" id="UP000070444">
    <property type="component" value="Unassembled WGS sequence"/>
</dbReference>
<dbReference type="FunFam" id="3.40.630.10:FF:000040">
    <property type="entry name" value="zinc carboxypeptidase"/>
    <property type="match status" value="1"/>
</dbReference>
<proteinExistence type="inferred from homology"/>
<dbReference type="PANTHER" id="PTHR11705:SF143">
    <property type="entry name" value="SLL0236 PROTEIN"/>
    <property type="match status" value="1"/>
</dbReference>
<keyword evidence="11" id="KW-0482">Metalloprotease</keyword>
<evidence type="ECO:0000256" key="1">
    <source>
        <dbReference type="ARBA" id="ARBA00001947"/>
    </source>
</evidence>
<evidence type="ECO:0000256" key="13">
    <source>
        <dbReference type="ARBA" id="ARBA00081330"/>
    </source>
</evidence>
<keyword evidence="6 16" id="KW-0121">Carboxypeptidase</keyword>
<protein>
    <recommendedName>
        <fullName evidence="13">Carboxypeptidase M14A</fullName>
    </recommendedName>
</protein>
<keyword evidence="9" id="KW-0378">Hydrolase</keyword>
<dbReference type="EMBL" id="KQ964456">
    <property type="protein sequence ID" value="KXN72296.1"/>
    <property type="molecule type" value="Genomic_DNA"/>
</dbReference>
<feature type="non-terminal residue" evidence="16">
    <location>
        <position position="1"/>
    </location>
</feature>
<dbReference type="GO" id="GO:0006508">
    <property type="term" value="P:proteolysis"/>
    <property type="evidence" value="ECO:0007669"/>
    <property type="project" value="UniProtKB-KW"/>
</dbReference>
<evidence type="ECO:0000256" key="8">
    <source>
        <dbReference type="ARBA" id="ARBA00022723"/>
    </source>
</evidence>
<dbReference type="GO" id="GO:0004181">
    <property type="term" value="F:metallocarboxypeptidase activity"/>
    <property type="evidence" value="ECO:0007669"/>
    <property type="project" value="InterPro"/>
</dbReference>
<dbReference type="GO" id="GO:0005615">
    <property type="term" value="C:extracellular space"/>
    <property type="evidence" value="ECO:0007669"/>
    <property type="project" value="TreeGrafter"/>
</dbReference>
<evidence type="ECO:0000259" key="15">
    <source>
        <dbReference type="PROSITE" id="PS52035"/>
    </source>
</evidence>
<dbReference type="OMA" id="WFYHQLH"/>
<keyword evidence="5" id="KW-0964">Secreted</keyword>
<feature type="active site" description="Proton donor/acceptor" evidence="14">
    <location>
        <position position="284"/>
    </location>
</feature>
<dbReference type="PRINTS" id="PR00765">
    <property type="entry name" value="CRBOXYPTASEA"/>
</dbReference>
<evidence type="ECO:0000313" key="16">
    <source>
        <dbReference type="EMBL" id="KXN72296.1"/>
    </source>
</evidence>
<comment type="subcellular location">
    <subcellularLocation>
        <location evidence="3">Secreted</location>
    </subcellularLocation>
</comment>
<dbReference type="Pfam" id="PF00246">
    <property type="entry name" value="Peptidase_M14"/>
    <property type="match status" value="1"/>
</dbReference>
<gene>
    <name evidence="16" type="ORF">CONCODRAFT_33206</name>
</gene>
<evidence type="ECO:0000313" key="17">
    <source>
        <dbReference type="Proteomes" id="UP000070444"/>
    </source>
</evidence>
<evidence type="ECO:0000256" key="14">
    <source>
        <dbReference type="PROSITE-ProRule" id="PRU01379"/>
    </source>
</evidence>
<keyword evidence="12" id="KW-1015">Disulfide bond</keyword>